<evidence type="ECO:0000256" key="2">
    <source>
        <dbReference type="ARBA" id="ARBA00022475"/>
    </source>
</evidence>
<gene>
    <name evidence="7" type="ORF">EYR15_08920</name>
</gene>
<dbReference type="RefSeq" id="WP_131003136.1">
    <property type="nucleotide sequence ID" value="NZ_JBHSZR010000003.1"/>
</dbReference>
<evidence type="ECO:0000256" key="3">
    <source>
        <dbReference type="ARBA" id="ARBA00022692"/>
    </source>
</evidence>
<feature type="transmembrane region" description="Helical" evidence="6">
    <location>
        <begin position="66"/>
        <end position="86"/>
    </location>
</feature>
<dbReference type="AlphaFoldDB" id="A0A4Q9GIP3"/>
<reference evidence="7 8" key="1">
    <citation type="submission" date="2019-02" db="EMBL/GenBank/DDBJ databases">
        <title>Hansschlegelia quercus sp. nov., a novel methylotrophic bacterium from buds of oak (Quercus robur L.).</title>
        <authorList>
            <person name="Agafonova N.V."/>
            <person name="Kaparullina E.N."/>
            <person name="Grouzdev D.S."/>
            <person name="Doronina N.V."/>
        </authorList>
    </citation>
    <scope>NUCLEOTIDE SEQUENCE [LARGE SCALE GENOMIC DNA]</scope>
    <source>
        <strain evidence="7 8">Dub</strain>
    </source>
</reference>
<accession>A0A4Q9GIP3</accession>
<protein>
    <submittedName>
        <fullName evidence="7">CidA/LrgA family protein</fullName>
    </submittedName>
</protein>
<dbReference type="Pfam" id="PF03788">
    <property type="entry name" value="LrgA"/>
    <property type="match status" value="1"/>
</dbReference>
<keyword evidence="2" id="KW-1003">Cell membrane</keyword>
<feature type="transmembrane region" description="Helical" evidence="6">
    <location>
        <begin position="29"/>
        <end position="46"/>
    </location>
</feature>
<evidence type="ECO:0000256" key="4">
    <source>
        <dbReference type="ARBA" id="ARBA00022989"/>
    </source>
</evidence>
<evidence type="ECO:0000313" key="7">
    <source>
        <dbReference type="EMBL" id="TBN53898.1"/>
    </source>
</evidence>
<evidence type="ECO:0000256" key="5">
    <source>
        <dbReference type="ARBA" id="ARBA00023136"/>
    </source>
</evidence>
<keyword evidence="5 6" id="KW-0472">Membrane</keyword>
<proteinExistence type="predicted"/>
<dbReference type="PANTHER" id="PTHR33931">
    <property type="entry name" value="HOLIN-LIKE PROTEIN CIDA-RELATED"/>
    <property type="match status" value="1"/>
</dbReference>
<organism evidence="7 8">
    <name type="scientific">Hansschlegelia quercus</name>
    <dbReference type="NCBI Taxonomy" id="2528245"/>
    <lineage>
        <taxon>Bacteria</taxon>
        <taxon>Pseudomonadati</taxon>
        <taxon>Pseudomonadota</taxon>
        <taxon>Alphaproteobacteria</taxon>
        <taxon>Hyphomicrobiales</taxon>
        <taxon>Methylopilaceae</taxon>
        <taxon>Hansschlegelia</taxon>
    </lineage>
</organism>
<dbReference type="PANTHER" id="PTHR33931:SF2">
    <property type="entry name" value="HOLIN-LIKE PROTEIN CIDA"/>
    <property type="match status" value="1"/>
</dbReference>
<dbReference type="InterPro" id="IPR005538">
    <property type="entry name" value="LrgA/CidA"/>
</dbReference>
<dbReference type="OrthoDB" id="385012at2"/>
<evidence type="ECO:0000313" key="8">
    <source>
        <dbReference type="Proteomes" id="UP000291613"/>
    </source>
</evidence>
<dbReference type="EMBL" id="SIUB01000003">
    <property type="protein sequence ID" value="TBN53898.1"/>
    <property type="molecule type" value="Genomic_DNA"/>
</dbReference>
<name>A0A4Q9GIP3_9HYPH</name>
<comment type="caution">
    <text evidence="7">The sequence shown here is derived from an EMBL/GenBank/DDBJ whole genome shotgun (WGS) entry which is preliminary data.</text>
</comment>
<keyword evidence="8" id="KW-1185">Reference proteome</keyword>
<evidence type="ECO:0000256" key="1">
    <source>
        <dbReference type="ARBA" id="ARBA00004651"/>
    </source>
</evidence>
<sequence length="127" mass="13296">MLKGLFILLLFQLVGEAISRGLGLPVPGPVIGVMLLFAALMLSARFKPMRKPDEGPLPVEQAADGLLSHLGLLFVPAGVGVAQSYYALQGHLLGVAVALIGSTAITLVATVAVFRLVARAIERRAAR</sequence>
<evidence type="ECO:0000256" key="6">
    <source>
        <dbReference type="SAM" id="Phobius"/>
    </source>
</evidence>
<keyword evidence="4 6" id="KW-1133">Transmembrane helix</keyword>
<dbReference type="Proteomes" id="UP000291613">
    <property type="component" value="Unassembled WGS sequence"/>
</dbReference>
<feature type="transmembrane region" description="Helical" evidence="6">
    <location>
        <begin position="92"/>
        <end position="118"/>
    </location>
</feature>
<dbReference type="GO" id="GO:0005886">
    <property type="term" value="C:plasma membrane"/>
    <property type="evidence" value="ECO:0007669"/>
    <property type="project" value="UniProtKB-SubCell"/>
</dbReference>
<comment type="subcellular location">
    <subcellularLocation>
        <location evidence="1">Cell membrane</location>
        <topology evidence="1">Multi-pass membrane protein</topology>
    </subcellularLocation>
</comment>
<keyword evidence="3 6" id="KW-0812">Transmembrane</keyword>